<dbReference type="Pfam" id="PF00581">
    <property type="entry name" value="Rhodanese"/>
    <property type="match status" value="1"/>
</dbReference>
<dbReference type="InterPro" id="IPR001763">
    <property type="entry name" value="Rhodanese-like_dom"/>
</dbReference>
<dbReference type="InterPro" id="IPR036873">
    <property type="entry name" value="Rhodanese-like_dom_sf"/>
</dbReference>
<proteinExistence type="predicted"/>
<name>A0ABV6ZTN7_9PROT</name>
<dbReference type="RefSeq" id="WP_343163527.1">
    <property type="nucleotide sequence ID" value="NZ_JBHRSV010000001.1"/>
</dbReference>
<protein>
    <submittedName>
        <fullName evidence="2">Rhodanese-like domain-containing protein</fullName>
    </submittedName>
</protein>
<comment type="caution">
    <text evidence="2">The sequence shown here is derived from an EMBL/GenBank/DDBJ whole genome shotgun (WGS) entry which is preliminary data.</text>
</comment>
<sequence>MNGLEDLTPKQVAEGLKAGTMILIDVREPREFAIERIHGTLNHPLSTLEPVVMPVDGQRRVVLSCAGGRRSAVAAIHCQDAGINVDAHMAGGLGAWKAAGLPIIAVDPDTGEIINTGKE</sequence>
<dbReference type="PANTHER" id="PTHR43031">
    <property type="entry name" value="FAD-DEPENDENT OXIDOREDUCTASE"/>
    <property type="match status" value="1"/>
</dbReference>
<gene>
    <name evidence="2" type="ORF">ACFOOR_01445</name>
</gene>
<dbReference type="Proteomes" id="UP001595379">
    <property type="component" value="Unassembled WGS sequence"/>
</dbReference>
<feature type="domain" description="Rhodanese" evidence="1">
    <location>
        <begin position="17"/>
        <end position="105"/>
    </location>
</feature>
<evidence type="ECO:0000313" key="3">
    <source>
        <dbReference type="Proteomes" id="UP001595379"/>
    </source>
</evidence>
<evidence type="ECO:0000259" key="1">
    <source>
        <dbReference type="PROSITE" id="PS50206"/>
    </source>
</evidence>
<dbReference type="EMBL" id="JBHRSV010000001">
    <property type="protein sequence ID" value="MFC2924763.1"/>
    <property type="molecule type" value="Genomic_DNA"/>
</dbReference>
<keyword evidence="3" id="KW-1185">Reference proteome</keyword>
<evidence type="ECO:0000313" key="2">
    <source>
        <dbReference type="EMBL" id="MFC2924763.1"/>
    </source>
</evidence>
<accession>A0ABV6ZTN7</accession>
<dbReference type="PANTHER" id="PTHR43031:SF1">
    <property type="entry name" value="PYRIDINE NUCLEOTIDE-DISULPHIDE OXIDOREDUCTASE"/>
    <property type="match status" value="1"/>
</dbReference>
<dbReference type="PROSITE" id="PS50206">
    <property type="entry name" value="RHODANESE_3"/>
    <property type="match status" value="1"/>
</dbReference>
<dbReference type="InterPro" id="IPR050229">
    <property type="entry name" value="GlpE_sulfurtransferase"/>
</dbReference>
<organism evidence="2 3">
    <name type="scientific">Hyphobacterium vulgare</name>
    <dbReference type="NCBI Taxonomy" id="1736751"/>
    <lineage>
        <taxon>Bacteria</taxon>
        <taxon>Pseudomonadati</taxon>
        <taxon>Pseudomonadota</taxon>
        <taxon>Alphaproteobacteria</taxon>
        <taxon>Maricaulales</taxon>
        <taxon>Maricaulaceae</taxon>
        <taxon>Hyphobacterium</taxon>
    </lineage>
</organism>
<dbReference type="SUPFAM" id="SSF52821">
    <property type="entry name" value="Rhodanese/Cell cycle control phosphatase"/>
    <property type="match status" value="1"/>
</dbReference>
<dbReference type="SMART" id="SM00450">
    <property type="entry name" value="RHOD"/>
    <property type="match status" value="1"/>
</dbReference>
<reference evidence="3" key="1">
    <citation type="journal article" date="2019" name="Int. J. Syst. Evol. Microbiol.">
        <title>The Global Catalogue of Microorganisms (GCM) 10K type strain sequencing project: providing services to taxonomists for standard genome sequencing and annotation.</title>
        <authorList>
            <consortium name="The Broad Institute Genomics Platform"/>
            <consortium name="The Broad Institute Genome Sequencing Center for Infectious Disease"/>
            <person name="Wu L."/>
            <person name="Ma J."/>
        </authorList>
    </citation>
    <scope>NUCLEOTIDE SEQUENCE [LARGE SCALE GENOMIC DNA]</scope>
    <source>
        <strain evidence="3">KCTC 52487</strain>
    </source>
</reference>
<dbReference type="Gene3D" id="3.40.250.10">
    <property type="entry name" value="Rhodanese-like domain"/>
    <property type="match status" value="1"/>
</dbReference>